<keyword evidence="2 4" id="KW-0862">Zinc</keyword>
<reference evidence="7" key="1">
    <citation type="submission" date="2018-02" db="EMBL/GenBank/DDBJ databases">
        <title>Genome sequence of Desulfocucumis palustris strain NAW-5.</title>
        <authorList>
            <person name="Watanabe M."/>
            <person name="Kojima H."/>
            <person name="Fukui M."/>
        </authorList>
    </citation>
    <scope>NUCLEOTIDE SEQUENCE [LARGE SCALE GENOMIC DNA]</scope>
    <source>
        <strain evidence="7">NAW-5</strain>
    </source>
</reference>
<keyword evidence="7" id="KW-1185">Reference proteome</keyword>
<keyword evidence="3" id="KW-0560">Oxidoreductase</keyword>
<evidence type="ECO:0000256" key="1">
    <source>
        <dbReference type="ARBA" id="ARBA00022723"/>
    </source>
</evidence>
<dbReference type="SUPFAM" id="SSF51735">
    <property type="entry name" value="NAD(P)-binding Rossmann-fold domains"/>
    <property type="match status" value="1"/>
</dbReference>
<dbReference type="InterPro" id="IPR050129">
    <property type="entry name" value="Zn_alcohol_dh"/>
</dbReference>
<name>A0A2L2XAJ9_9FIRM</name>
<dbReference type="InterPro" id="IPR013154">
    <property type="entry name" value="ADH-like_N"/>
</dbReference>
<dbReference type="InterPro" id="IPR002328">
    <property type="entry name" value="ADH_Zn_CS"/>
</dbReference>
<evidence type="ECO:0000313" key="6">
    <source>
        <dbReference type="EMBL" id="GBF33299.1"/>
    </source>
</evidence>
<evidence type="ECO:0000313" key="7">
    <source>
        <dbReference type="Proteomes" id="UP000239549"/>
    </source>
</evidence>
<dbReference type="AlphaFoldDB" id="A0A2L2XAJ9"/>
<dbReference type="SMART" id="SM00829">
    <property type="entry name" value="PKS_ER"/>
    <property type="match status" value="1"/>
</dbReference>
<comment type="caution">
    <text evidence="6">The sequence shown here is derived from an EMBL/GenBank/DDBJ whole genome shotgun (WGS) entry which is preliminary data.</text>
</comment>
<evidence type="ECO:0000256" key="3">
    <source>
        <dbReference type="ARBA" id="ARBA00023002"/>
    </source>
</evidence>
<dbReference type="Gene3D" id="3.90.180.10">
    <property type="entry name" value="Medium-chain alcohol dehydrogenases, catalytic domain"/>
    <property type="match status" value="1"/>
</dbReference>
<gene>
    <name evidence="6" type="ORF">DCCM_2398</name>
</gene>
<evidence type="ECO:0000259" key="5">
    <source>
        <dbReference type="SMART" id="SM00829"/>
    </source>
</evidence>
<dbReference type="SUPFAM" id="SSF50129">
    <property type="entry name" value="GroES-like"/>
    <property type="match status" value="1"/>
</dbReference>
<dbReference type="Pfam" id="PF00107">
    <property type="entry name" value="ADH_zinc_N"/>
    <property type="match status" value="1"/>
</dbReference>
<dbReference type="Gene3D" id="3.40.50.720">
    <property type="entry name" value="NAD(P)-binding Rossmann-like Domain"/>
    <property type="match status" value="1"/>
</dbReference>
<dbReference type="InterPro" id="IPR036291">
    <property type="entry name" value="NAD(P)-bd_dom_sf"/>
</dbReference>
<protein>
    <submittedName>
        <fullName evidence="6">Alcohol dehydrogenase</fullName>
    </submittedName>
</protein>
<dbReference type="PANTHER" id="PTHR43401:SF2">
    <property type="entry name" value="L-THREONINE 3-DEHYDROGENASE"/>
    <property type="match status" value="1"/>
</dbReference>
<dbReference type="PROSITE" id="PS00059">
    <property type="entry name" value="ADH_ZINC"/>
    <property type="match status" value="1"/>
</dbReference>
<comment type="cofactor">
    <cofactor evidence="4">
        <name>Zn(2+)</name>
        <dbReference type="ChEBI" id="CHEBI:29105"/>
    </cofactor>
</comment>
<dbReference type="Proteomes" id="UP000239549">
    <property type="component" value="Unassembled WGS sequence"/>
</dbReference>
<keyword evidence="1 4" id="KW-0479">Metal-binding</keyword>
<accession>A0A2L2XAJ9</accession>
<proteinExistence type="inferred from homology"/>
<evidence type="ECO:0000256" key="4">
    <source>
        <dbReference type="RuleBase" id="RU361277"/>
    </source>
</evidence>
<comment type="similarity">
    <text evidence="4">Belongs to the zinc-containing alcohol dehydrogenase family.</text>
</comment>
<dbReference type="InterPro" id="IPR011032">
    <property type="entry name" value="GroES-like_sf"/>
</dbReference>
<feature type="domain" description="Enoyl reductase (ER)" evidence="5">
    <location>
        <begin position="9"/>
        <end position="339"/>
    </location>
</feature>
<dbReference type="PANTHER" id="PTHR43401">
    <property type="entry name" value="L-THREONINE 3-DEHYDROGENASE"/>
    <property type="match status" value="1"/>
</dbReference>
<sequence length="343" mass="36244">MAAVVIEPGKLEIQDLPVPGLGKNDVLVKVASCGVCGSDVHAFEGNHFRTTYPRVLGHEFSGVVAEIGSGVTNFKCGDRVCAETNIPCGVCKICNSGLPHLCKSVIVIGFNADGGYAQYVKVPADNLIPVPHNMTLDQATLTQPLGVGYKAVVDHSCVEEGTTVAVLGAGPIGLGAIATASARGGNVIAIDLFEHKLKTAKKMGAMEVINGKEEDVVSKVLELTDGHGVDAVFECAGGDQDVTIQQATQIVRRRGEVIVVGTFGKKGARVRMNDLRAGEITIKGTRGQYKKYAPCLEMVSNGQIDVMPMLTHTVSLENTLRGIELMAGKTNQQVIKVLLKPND</sequence>
<evidence type="ECO:0000256" key="2">
    <source>
        <dbReference type="ARBA" id="ARBA00022833"/>
    </source>
</evidence>
<dbReference type="EMBL" id="BFAV01000092">
    <property type="protein sequence ID" value="GBF33299.1"/>
    <property type="molecule type" value="Genomic_DNA"/>
</dbReference>
<dbReference type="InterPro" id="IPR020843">
    <property type="entry name" value="ER"/>
</dbReference>
<dbReference type="GO" id="GO:0008270">
    <property type="term" value="F:zinc ion binding"/>
    <property type="evidence" value="ECO:0007669"/>
    <property type="project" value="InterPro"/>
</dbReference>
<organism evidence="6 7">
    <name type="scientific">Desulfocucumis palustris</name>
    <dbReference type="NCBI Taxonomy" id="1898651"/>
    <lineage>
        <taxon>Bacteria</taxon>
        <taxon>Bacillati</taxon>
        <taxon>Bacillota</taxon>
        <taxon>Clostridia</taxon>
        <taxon>Eubacteriales</taxon>
        <taxon>Desulfocucumaceae</taxon>
        <taxon>Desulfocucumis</taxon>
    </lineage>
</organism>
<dbReference type="Pfam" id="PF08240">
    <property type="entry name" value="ADH_N"/>
    <property type="match status" value="1"/>
</dbReference>
<dbReference type="InterPro" id="IPR013149">
    <property type="entry name" value="ADH-like_C"/>
</dbReference>
<dbReference type="GO" id="GO:0016491">
    <property type="term" value="F:oxidoreductase activity"/>
    <property type="evidence" value="ECO:0007669"/>
    <property type="project" value="UniProtKB-KW"/>
</dbReference>